<dbReference type="AlphaFoldDB" id="A0A2U1ATT4"/>
<reference evidence="3 4" key="1">
    <citation type="submission" date="2018-04" db="EMBL/GenBank/DDBJ databases">
        <title>Genomic Encyclopedia of Type Strains, Phase IV (KMG-IV): sequencing the most valuable type-strain genomes for metagenomic binning, comparative biology and taxonomic classification.</title>
        <authorList>
            <person name="Goeker M."/>
        </authorList>
    </citation>
    <scope>NUCLEOTIDE SEQUENCE [LARGE SCALE GENOMIC DNA]</scope>
    <source>
        <strain evidence="3 4">DSM 14823</strain>
    </source>
</reference>
<organism evidence="3 4">
    <name type="scientific">Victivallis vadensis</name>
    <dbReference type="NCBI Taxonomy" id="172901"/>
    <lineage>
        <taxon>Bacteria</taxon>
        <taxon>Pseudomonadati</taxon>
        <taxon>Lentisphaerota</taxon>
        <taxon>Lentisphaeria</taxon>
        <taxon>Victivallales</taxon>
        <taxon>Victivallaceae</taxon>
        <taxon>Victivallis</taxon>
    </lineage>
</organism>
<feature type="signal peptide" evidence="2">
    <location>
        <begin position="1"/>
        <end position="26"/>
    </location>
</feature>
<evidence type="ECO:0008006" key="5">
    <source>
        <dbReference type="Google" id="ProtNLM"/>
    </source>
</evidence>
<evidence type="ECO:0000256" key="1">
    <source>
        <dbReference type="SAM" id="MobiDB-lite"/>
    </source>
</evidence>
<sequence>MLKIRRSWNMPAAAAAVLLAGLAVQAAEAGQLLRLRFGNGALATGTFLVLEREEPDSVMVCRLLSGNGQFRIHSSWLEQLPFGEKASVFAVSEYLFFACFEDKKSAGAYAELGEALGGSKRIALYRNFVNRCDALFNDLAFQFNQRGDLIRLRVRVLNQGAYLATARQLDASTLSAGEAADRISECESKIVDTVAMWDGNSLISEALEAGDVFAATALFELFAHRLRRLMGERLTPRDELDLRLRTLLRENEAGLAAGAAKVRWMSDPRAERFGRLFPGARGLWNEAVPAGYEQLRQGIRRSYRSFLLTDRLSEWTQFEAWGGAMLEVLCMVRDHDTAREFEGRFDAALRKYQTVVMRKPPAESGSGSGAQPKDVKP</sequence>
<protein>
    <recommendedName>
        <fullName evidence="5">DUF4369 domain-containing protein</fullName>
    </recommendedName>
</protein>
<dbReference type="Proteomes" id="UP000245959">
    <property type="component" value="Unassembled WGS sequence"/>
</dbReference>
<evidence type="ECO:0000313" key="4">
    <source>
        <dbReference type="Proteomes" id="UP000245959"/>
    </source>
</evidence>
<feature type="chain" id="PRO_5015731420" description="DUF4369 domain-containing protein" evidence="2">
    <location>
        <begin position="27"/>
        <end position="377"/>
    </location>
</feature>
<dbReference type="GeneID" id="78295881"/>
<keyword evidence="2" id="KW-0732">Signal</keyword>
<dbReference type="EMBL" id="QEKH01000019">
    <property type="protein sequence ID" value="PVY39825.1"/>
    <property type="molecule type" value="Genomic_DNA"/>
</dbReference>
<keyword evidence="4" id="KW-1185">Reference proteome</keyword>
<evidence type="ECO:0000313" key="3">
    <source>
        <dbReference type="EMBL" id="PVY39825.1"/>
    </source>
</evidence>
<dbReference type="RefSeq" id="WP_133245184.1">
    <property type="nucleotide sequence ID" value="NZ_CABMMC010000004.1"/>
</dbReference>
<proteinExistence type="predicted"/>
<feature type="region of interest" description="Disordered" evidence="1">
    <location>
        <begin position="358"/>
        <end position="377"/>
    </location>
</feature>
<name>A0A2U1ATT4_9BACT</name>
<accession>A0A2U1ATT4</accession>
<comment type="caution">
    <text evidence="3">The sequence shown here is derived from an EMBL/GenBank/DDBJ whole genome shotgun (WGS) entry which is preliminary data.</text>
</comment>
<evidence type="ECO:0000256" key="2">
    <source>
        <dbReference type="SAM" id="SignalP"/>
    </source>
</evidence>
<gene>
    <name evidence="3" type="ORF">C8D82_11966</name>
</gene>